<dbReference type="PROSITE" id="PS51257">
    <property type="entry name" value="PROKAR_LIPOPROTEIN"/>
    <property type="match status" value="1"/>
</dbReference>
<evidence type="ECO:0000313" key="1">
    <source>
        <dbReference type="EMBL" id="PMD55150.1"/>
    </source>
</evidence>
<gene>
    <name evidence="1" type="ORF">K444DRAFT_617611</name>
</gene>
<name>A0A2J6SWI7_9HELO</name>
<protein>
    <submittedName>
        <fullName evidence="1">Uncharacterized protein</fullName>
    </submittedName>
</protein>
<proteinExistence type="predicted"/>
<evidence type="ECO:0000313" key="2">
    <source>
        <dbReference type="Proteomes" id="UP000235371"/>
    </source>
</evidence>
<accession>A0A2J6SWI7</accession>
<dbReference type="Proteomes" id="UP000235371">
    <property type="component" value="Unassembled WGS sequence"/>
</dbReference>
<dbReference type="AlphaFoldDB" id="A0A2J6SWI7"/>
<sequence length="69" mass="7281">MAKLPAGTARDMRISRASDDLSTGGALTVSCVQLHFPRNIPGMLFVEQSQRPSQTGHGCPRALASMAAL</sequence>
<reference evidence="1 2" key="1">
    <citation type="submission" date="2016-04" db="EMBL/GenBank/DDBJ databases">
        <title>A degradative enzymes factory behind the ericoid mycorrhizal symbiosis.</title>
        <authorList>
            <consortium name="DOE Joint Genome Institute"/>
            <person name="Martino E."/>
            <person name="Morin E."/>
            <person name="Grelet G."/>
            <person name="Kuo A."/>
            <person name="Kohler A."/>
            <person name="Daghino S."/>
            <person name="Barry K."/>
            <person name="Choi C."/>
            <person name="Cichocki N."/>
            <person name="Clum A."/>
            <person name="Copeland A."/>
            <person name="Hainaut M."/>
            <person name="Haridas S."/>
            <person name="Labutti K."/>
            <person name="Lindquist E."/>
            <person name="Lipzen A."/>
            <person name="Khouja H.-R."/>
            <person name="Murat C."/>
            <person name="Ohm R."/>
            <person name="Olson A."/>
            <person name="Spatafora J."/>
            <person name="Veneault-Fourrey C."/>
            <person name="Henrissat B."/>
            <person name="Grigoriev I."/>
            <person name="Martin F."/>
            <person name="Perotto S."/>
        </authorList>
    </citation>
    <scope>NUCLEOTIDE SEQUENCE [LARGE SCALE GENOMIC DNA]</scope>
    <source>
        <strain evidence="1 2">E</strain>
    </source>
</reference>
<dbReference type="EMBL" id="KZ613856">
    <property type="protein sequence ID" value="PMD55150.1"/>
    <property type="molecule type" value="Genomic_DNA"/>
</dbReference>
<organism evidence="1 2">
    <name type="scientific">Hyaloscypha bicolor E</name>
    <dbReference type="NCBI Taxonomy" id="1095630"/>
    <lineage>
        <taxon>Eukaryota</taxon>
        <taxon>Fungi</taxon>
        <taxon>Dikarya</taxon>
        <taxon>Ascomycota</taxon>
        <taxon>Pezizomycotina</taxon>
        <taxon>Leotiomycetes</taxon>
        <taxon>Helotiales</taxon>
        <taxon>Hyaloscyphaceae</taxon>
        <taxon>Hyaloscypha</taxon>
        <taxon>Hyaloscypha bicolor</taxon>
    </lineage>
</organism>
<dbReference type="InParanoid" id="A0A2J6SWI7"/>
<dbReference type="RefSeq" id="XP_024732054.1">
    <property type="nucleotide sequence ID" value="XM_024881162.1"/>
</dbReference>
<dbReference type="GeneID" id="36589239"/>
<keyword evidence="2" id="KW-1185">Reference proteome</keyword>